<dbReference type="Proteomes" id="UP000008141">
    <property type="component" value="Unassembled WGS sequence"/>
</dbReference>
<dbReference type="GeneID" id="17359404"/>
<protein>
    <recommendedName>
        <fullName evidence="7">Glutathione peroxidase</fullName>
    </recommendedName>
</protein>
<dbReference type="GO" id="GO:0004601">
    <property type="term" value="F:peroxidase activity"/>
    <property type="evidence" value="ECO:0007669"/>
    <property type="project" value="UniProtKB-KW"/>
</dbReference>
<evidence type="ECO:0000256" key="1">
    <source>
        <dbReference type="ARBA" id="ARBA00006926"/>
    </source>
</evidence>
<evidence type="ECO:0000256" key="3">
    <source>
        <dbReference type="ARBA" id="ARBA00023002"/>
    </source>
</evidence>
<dbReference type="InterPro" id="IPR036249">
    <property type="entry name" value="Thioredoxin-like_sf"/>
</dbReference>
<dbReference type="GO" id="GO:0006979">
    <property type="term" value="P:response to oxidative stress"/>
    <property type="evidence" value="ECO:0007669"/>
    <property type="project" value="InterPro"/>
</dbReference>
<dbReference type="STRING" id="554065.E1Z221"/>
<dbReference type="PROSITE" id="PS51355">
    <property type="entry name" value="GLUTATHIONE_PEROXID_3"/>
    <property type="match status" value="1"/>
</dbReference>
<dbReference type="KEGG" id="cvr:CHLNCDRAFT_132969"/>
<keyword evidence="6" id="KW-1185">Reference proteome</keyword>
<name>E1Z221_CHLVA</name>
<comment type="similarity">
    <text evidence="1">Belongs to the glutathione peroxidase family.</text>
</comment>
<dbReference type="eggNOG" id="KOG1651">
    <property type="taxonomic scope" value="Eukaryota"/>
</dbReference>
<keyword evidence="3" id="KW-0560">Oxidoreductase</keyword>
<evidence type="ECO:0000256" key="2">
    <source>
        <dbReference type="ARBA" id="ARBA00022559"/>
    </source>
</evidence>
<accession>E1Z221</accession>
<proteinExistence type="inferred from homology"/>
<dbReference type="RefSeq" id="XP_005851691.1">
    <property type="nucleotide sequence ID" value="XM_005851629.1"/>
</dbReference>
<dbReference type="EMBL" id="GL433835">
    <property type="protein sequence ID" value="EFN59589.1"/>
    <property type="molecule type" value="Genomic_DNA"/>
</dbReference>
<dbReference type="OrthoDB" id="446890at2759"/>
<dbReference type="PANTHER" id="PTHR11592">
    <property type="entry name" value="GLUTATHIONE PEROXIDASE"/>
    <property type="match status" value="1"/>
</dbReference>
<sequence length="241" mass="26110">MGQCGSSPQLSSPAQSFYDLRELDIDKHDIDFAQFKGQDFALLMEEYGSRGFTIIALPTNQFMPGHRLEPGTPEAIKAFMRSRNFRGVVTDKVAVNGRGSSPVINFLKVASGNTDPIPWPYTKWLVGRDGRVYGPYMPRSRPARQEASIVQLLEEGEAKAAVSAAEGVGVAPGEHDTMLGTWMAAGKMKMHRHRPEDDVLPSQVHKLHQPGDGTVAAPPPAQHLPVQAKVGSEPADTPAGC</sequence>
<evidence type="ECO:0000313" key="5">
    <source>
        <dbReference type="EMBL" id="EFN59589.1"/>
    </source>
</evidence>
<keyword evidence="2" id="KW-0575">Peroxidase</keyword>
<reference evidence="5 6" key="1">
    <citation type="journal article" date="2010" name="Plant Cell">
        <title>The Chlorella variabilis NC64A genome reveals adaptation to photosymbiosis, coevolution with viruses, and cryptic sex.</title>
        <authorList>
            <person name="Blanc G."/>
            <person name="Duncan G."/>
            <person name="Agarkova I."/>
            <person name="Borodovsky M."/>
            <person name="Gurnon J."/>
            <person name="Kuo A."/>
            <person name="Lindquist E."/>
            <person name="Lucas S."/>
            <person name="Pangilinan J."/>
            <person name="Polle J."/>
            <person name="Salamov A."/>
            <person name="Terry A."/>
            <person name="Yamada T."/>
            <person name="Dunigan D.D."/>
            <person name="Grigoriev I.V."/>
            <person name="Claverie J.M."/>
            <person name="Van Etten J.L."/>
        </authorList>
    </citation>
    <scope>NUCLEOTIDE SEQUENCE [LARGE SCALE GENOMIC DNA]</scope>
    <source>
        <strain evidence="5 6">NC64A</strain>
    </source>
</reference>
<evidence type="ECO:0000313" key="6">
    <source>
        <dbReference type="Proteomes" id="UP000008141"/>
    </source>
</evidence>
<dbReference type="Gene3D" id="3.40.30.10">
    <property type="entry name" value="Glutaredoxin"/>
    <property type="match status" value="1"/>
</dbReference>
<dbReference type="InParanoid" id="E1Z221"/>
<dbReference type="SUPFAM" id="SSF52833">
    <property type="entry name" value="Thioredoxin-like"/>
    <property type="match status" value="1"/>
</dbReference>
<gene>
    <name evidence="5" type="ORF">CHLNCDRAFT_132969</name>
</gene>
<dbReference type="AlphaFoldDB" id="E1Z221"/>
<feature type="region of interest" description="Disordered" evidence="4">
    <location>
        <begin position="203"/>
        <end position="241"/>
    </location>
</feature>
<dbReference type="InterPro" id="IPR000889">
    <property type="entry name" value="Glutathione_peroxidase"/>
</dbReference>
<dbReference type="Pfam" id="PF00255">
    <property type="entry name" value="GSHPx"/>
    <property type="match status" value="1"/>
</dbReference>
<organism evidence="6">
    <name type="scientific">Chlorella variabilis</name>
    <name type="common">Green alga</name>
    <dbReference type="NCBI Taxonomy" id="554065"/>
    <lineage>
        <taxon>Eukaryota</taxon>
        <taxon>Viridiplantae</taxon>
        <taxon>Chlorophyta</taxon>
        <taxon>core chlorophytes</taxon>
        <taxon>Trebouxiophyceae</taxon>
        <taxon>Chlorellales</taxon>
        <taxon>Chlorellaceae</taxon>
        <taxon>Chlorella clade</taxon>
        <taxon>Chlorella</taxon>
    </lineage>
</organism>
<dbReference type="PANTHER" id="PTHR11592:SF78">
    <property type="entry name" value="GLUTATHIONE PEROXIDASE"/>
    <property type="match status" value="1"/>
</dbReference>
<evidence type="ECO:0008006" key="7">
    <source>
        <dbReference type="Google" id="ProtNLM"/>
    </source>
</evidence>
<evidence type="ECO:0000256" key="4">
    <source>
        <dbReference type="SAM" id="MobiDB-lite"/>
    </source>
</evidence>